<organism evidence="2">
    <name type="scientific">Cacopsylla melanoneura</name>
    <dbReference type="NCBI Taxonomy" id="428564"/>
    <lineage>
        <taxon>Eukaryota</taxon>
        <taxon>Metazoa</taxon>
        <taxon>Ecdysozoa</taxon>
        <taxon>Arthropoda</taxon>
        <taxon>Hexapoda</taxon>
        <taxon>Insecta</taxon>
        <taxon>Pterygota</taxon>
        <taxon>Neoptera</taxon>
        <taxon>Paraneoptera</taxon>
        <taxon>Hemiptera</taxon>
        <taxon>Sternorrhyncha</taxon>
        <taxon>Psylloidea</taxon>
        <taxon>Psyllidae</taxon>
        <taxon>Psyllinae</taxon>
        <taxon>Cacopsylla</taxon>
    </lineage>
</organism>
<dbReference type="EMBL" id="HBUF01508187">
    <property type="protein sequence ID" value="CAG6746163.1"/>
    <property type="molecule type" value="Transcribed_RNA"/>
</dbReference>
<evidence type="ECO:0000256" key="1">
    <source>
        <dbReference type="SAM" id="MobiDB-lite"/>
    </source>
</evidence>
<protein>
    <submittedName>
        <fullName evidence="2">Uncharacterized protein</fullName>
    </submittedName>
</protein>
<sequence length="102" mass="11910">MYHVPTRDHLSVPHHHGRQVPATDPNEPSLTRWPLCRTRGTTNTGGRFVDVYEQIEDDGERKRRIEEELRLEKYVYSPGLGVNMNYVQEIEESIESFCKIPT</sequence>
<feature type="compositionally biased region" description="Basic and acidic residues" evidence="1">
    <location>
        <begin position="1"/>
        <end position="11"/>
    </location>
</feature>
<dbReference type="AlphaFoldDB" id="A0A8D8ZE50"/>
<evidence type="ECO:0000313" key="2">
    <source>
        <dbReference type="EMBL" id="CAG6746163.1"/>
    </source>
</evidence>
<reference evidence="2" key="1">
    <citation type="submission" date="2021-05" db="EMBL/GenBank/DDBJ databases">
        <authorList>
            <person name="Alioto T."/>
            <person name="Alioto T."/>
            <person name="Gomez Garrido J."/>
        </authorList>
    </citation>
    <scope>NUCLEOTIDE SEQUENCE</scope>
</reference>
<accession>A0A8D8ZE50</accession>
<proteinExistence type="predicted"/>
<feature type="region of interest" description="Disordered" evidence="1">
    <location>
        <begin position="1"/>
        <end position="37"/>
    </location>
</feature>
<name>A0A8D8ZE50_9HEMI</name>